<evidence type="ECO:0000256" key="3">
    <source>
        <dbReference type="ARBA" id="ARBA00018141"/>
    </source>
</evidence>
<dbReference type="EC" id="4.-.-.-" evidence="8"/>
<sequence>MILLTRKAEFSAAHFYWNDGWSPEENERIFGKCSNRNGHGHNYTLEVTVAGQVDPVSGFVVDLKALKDIIDREVIQVYDHRHLNLEVAEFKKSIPTTENIAIAIWRRLEGKIPGAKLSRVRVYEMPDLFADYEGEP</sequence>
<dbReference type="SUPFAM" id="SSF55620">
    <property type="entry name" value="Tetrahydrobiopterin biosynthesis enzymes-like"/>
    <property type="match status" value="1"/>
</dbReference>
<proteinExistence type="inferred from homology"/>
<gene>
    <name evidence="11" type="ORF">ACPOL_5620</name>
</gene>
<comment type="cofactor">
    <cofactor evidence="8 10">
        <name>Zn(2+)</name>
        <dbReference type="ChEBI" id="CHEBI:29105"/>
    </cofactor>
    <text evidence="8 10">Binds 1 zinc ion per subunit.</text>
</comment>
<accession>A0A2Z5G790</accession>
<keyword evidence="8" id="KW-0671">Queuosine biosynthesis</keyword>
<dbReference type="KEGG" id="abas:ACPOL_5620"/>
<dbReference type="AlphaFoldDB" id="A0A2Z5G790"/>
<dbReference type="PIRSF" id="PIRSF006113">
    <property type="entry name" value="PTP_synth"/>
    <property type="match status" value="1"/>
</dbReference>
<evidence type="ECO:0000256" key="10">
    <source>
        <dbReference type="PIRSR" id="PIRSR006113-2"/>
    </source>
</evidence>
<evidence type="ECO:0000256" key="2">
    <source>
        <dbReference type="ARBA" id="ARBA00008900"/>
    </source>
</evidence>
<reference evidence="11 12" key="1">
    <citation type="journal article" date="2018" name="Front. Microbiol.">
        <title>Hydrolytic Capabilities as a Key to Environmental Success: Chitinolytic and Cellulolytic Acidobacteria From Acidic Sub-arctic Soils and Boreal Peatlands.</title>
        <authorList>
            <person name="Belova S.E."/>
            <person name="Ravin N.V."/>
            <person name="Pankratov T.A."/>
            <person name="Rakitin A.L."/>
            <person name="Ivanova A.A."/>
            <person name="Beletsky A.V."/>
            <person name="Mardanov A.V."/>
            <person name="Sinninghe Damste J.S."/>
            <person name="Dedysh S.N."/>
        </authorList>
    </citation>
    <scope>NUCLEOTIDE SEQUENCE [LARGE SCALE GENOMIC DNA]</scope>
    <source>
        <strain evidence="11 12">SBC82</strain>
    </source>
</reference>
<dbReference type="GO" id="GO:0046872">
    <property type="term" value="F:metal ion binding"/>
    <property type="evidence" value="ECO:0007669"/>
    <property type="project" value="UniProtKB-KW"/>
</dbReference>
<feature type="binding site" evidence="10">
    <location>
        <position position="41"/>
    </location>
    <ligand>
        <name>Zn(2+)</name>
        <dbReference type="ChEBI" id="CHEBI:29105"/>
    </ligand>
</feature>
<dbReference type="GO" id="GO:0008616">
    <property type="term" value="P:tRNA queuosine(34) biosynthetic process"/>
    <property type="evidence" value="ECO:0007669"/>
    <property type="project" value="UniProtKB-KW"/>
</dbReference>
<feature type="binding site" evidence="10">
    <location>
        <position position="39"/>
    </location>
    <ligand>
        <name>Zn(2+)</name>
        <dbReference type="ChEBI" id="CHEBI:29105"/>
    </ligand>
</feature>
<feature type="active site" description="Proton acceptor" evidence="9">
    <location>
        <position position="33"/>
    </location>
</feature>
<evidence type="ECO:0000256" key="8">
    <source>
        <dbReference type="PIRNR" id="PIRNR006113"/>
    </source>
</evidence>
<keyword evidence="12" id="KW-1185">Reference proteome</keyword>
<dbReference type="Proteomes" id="UP000253606">
    <property type="component" value="Chromosome"/>
</dbReference>
<dbReference type="EMBL" id="CP030840">
    <property type="protein sequence ID" value="AXC14868.1"/>
    <property type="molecule type" value="Genomic_DNA"/>
</dbReference>
<evidence type="ECO:0000313" key="12">
    <source>
        <dbReference type="Proteomes" id="UP000253606"/>
    </source>
</evidence>
<keyword evidence="5 8" id="KW-0862">Zinc</keyword>
<evidence type="ECO:0000256" key="4">
    <source>
        <dbReference type="ARBA" id="ARBA00022723"/>
    </source>
</evidence>
<comment type="catalytic activity">
    <reaction evidence="7 8">
        <text>7,8-dihydroneopterin 3'-triphosphate + H2O = 6-carboxy-5,6,7,8-tetrahydropterin + triphosphate + acetaldehyde + 2 H(+)</text>
        <dbReference type="Rhea" id="RHEA:27966"/>
        <dbReference type="ChEBI" id="CHEBI:15343"/>
        <dbReference type="ChEBI" id="CHEBI:15377"/>
        <dbReference type="ChEBI" id="CHEBI:15378"/>
        <dbReference type="ChEBI" id="CHEBI:18036"/>
        <dbReference type="ChEBI" id="CHEBI:58462"/>
        <dbReference type="ChEBI" id="CHEBI:61032"/>
        <dbReference type="EC" id="4.1.2.50"/>
    </reaction>
</comment>
<dbReference type="UniPathway" id="UPA00391"/>
<keyword evidence="4 8" id="KW-0479">Metal-binding</keyword>
<evidence type="ECO:0000256" key="1">
    <source>
        <dbReference type="ARBA" id="ARBA00005061"/>
    </source>
</evidence>
<evidence type="ECO:0000313" key="11">
    <source>
        <dbReference type="EMBL" id="AXC14868.1"/>
    </source>
</evidence>
<dbReference type="InterPro" id="IPR038418">
    <property type="entry name" value="6-PTP_synth/QueD_sf"/>
</dbReference>
<feature type="binding site" evidence="10">
    <location>
        <position position="14"/>
    </location>
    <ligand>
        <name>Zn(2+)</name>
        <dbReference type="ChEBI" id="CHEBI:29105"/>
    </ligand>
</feature>
<feature type="active site" description="Charge relay system" evidence="9">
    <location>
        <position position="124"/>
    </location>
</feature>
<dbReference type="InterPro" id="IPR007115">
    <property type="entry name" value="6-PTP_synth/QueD"/>
</dbReference>
<dbReference type="OrthoDB" id="9804698at2"/>
<dbReference type="PANTHER" id="PTHR12589">
    <property type="entry name" value="PYRUVOYL TETRAHYDROBIOPTERIN SYNTHASE"/>
    <property type="match status" value="1"/>
</dbReference>
<comment type="similarity">
    <text evidence="2 8">Belongs to the PTPS family. QueD subfamily.</text>
</comment>
<organism evidence="11 12">
    <name type="scientific">Acidisarcina polymorpha</name>
    <dbReference type="NCBI Taxonomy" id="2211140"/>
    <lineage>
        <taxon>Bacteria</taxon>
        <taxon>Pseudomonadati</taxon>
        <taxon>Acidobacteriota</taxon>
        <taxon>Terriglobia</taxon>
        <taxon>Terriglobales</taxon>
        <taxon>Acidobacteriaceae</taxon>
        <taxon>Acidisarcina</taxon>
    </lineage>
</organism>
<protein>
    <recommendedName>
        <fullName evidence="3 8">6-carboxy-5,6,7,8-tetrahydropterin synthase</fullName>
        <ecNumber evidence="8">4.-.-.-</ecNumber>
    </recommendedName>
</protein>
<keyword evidence="6 8" id="KW-0456">Lyase</keyword>
<evidence type="ECO:0000256" key="6">
    <source>
        <dbReference type="ARBA" id="ARBA00023239"/>
    </source>
</evidence>
<feature type="active site" description="Charge relay system" evidence="9">
    <location>
        <position position="80"/>
    </location>
</feature>
<dbReference type="Pfam" id="PF01242">
    <property type="entry name" value="PTPS"/>
    <property type="match status" value="1"/>
</dbReference>
<name>A0A2Z5G790_9BACT</name>
<comment type="pathway">
    <text evidence="1 8">Purine metabolism; 7-cyano-7-deazaguanine biosynthesis.</text>
</comment>
<evidence type="ECO:0000256" key="9">
    <source>
        <dbReference type="PIRSR" id="PIRSR006113-1"/>
    </source>
</evidence>
<dbReference type="PANTHER" id="PTHR12589:SF7">
    <property type="entry name" value="6-PYRUVOYL TETRAHYDROBIOPTERIN SYNTHASE"/>
    <property type="match status" value="1"/>
</dbReference>
<dbReference type="FunFam" id="3.30.479.10:FF:000003">
    <property type="entry name" value="6-pyruvoyl tetrahydrobiopterin synthase"/>
    <property type="match status" value="1"/>
</dbReference>
<dbReference type="Gene3D" id="3.30.479.10">
    <property type="entry name" value="6-pyruvoyl tetrahydropterin synthase/QueD"/>
    <property type="match status" value="1"/>
</dbReference>
<dbReference type="RefSeq" id="WP_114209552.1">
    <property type="nucleotide sequence ID" value="NZ_CP030840.1"/>
</dbReference>
<evidence type="ECO:0000256" key="7">
    <source>
        <dbReference type="ARBA" id="ARBA00048807"/>
    </source>
</evidence>
<evidence type="ECO:0000256" key="5">
    <source>
        <dbReference type="ARBA" id="ARBA00022833"/>
    </source>
</evidence>
<dbReference type="GO" id="GO:0070497">
    <property type="term" value="F:6-carboxytetrahydropterin synthase activity"/>
    <property type="evidence" value="ECO:0007669"/>
    <property type="project" value="UniProtKB-EC"/>
</dbReference>